<evidence type="ECO:0000313" key="1">
    <source>
        <dbReference type="EMBL" id="JAH78535.1"/>
    </source>
</evidence>
<organism evidence="1">
    <name type="scientific">Anguilla anguilla</name>
    <name type="common">European freshwater eel</name>
    <name type="synonym">Muraena anguilla</name>
    <dbReference type="NCBI Taxonomy" id="7936"/>
    <lineage>
        <taxon>Eukaryota</taxon>
        <taxon>Metazoa</taxon>
        <taxon>Chordata</taxon>
        <taxon>Craniata</taxon>
        <taxon>Vertebrata</taxon>
        <taxon>Euteleostomi</taxon>
        <taxon>Actinopterygii</taxon>
        <taxon>Neopterygii</taxon>
        <taxon>Teleostei</taxon>
        <taxon>Anguilliformes</taxon>
        <taxon>Anguillidae</taxon>
        <taxon>Anguilla</taxon>
    </lineage>
</organism>
<name>A0A0E9VM99_ANGAN</name>
<dbReference type="AlphaFoldDB" id="A0A0E9VM99"/>
<dbReference type="EMBL" id="GBXM01030042">
    <property type="protein sequence ID" value="JAH78535.1"/>
    <property type="molecule type" value="Transcribed_RNA"/>
</dbReference>
<reference evidence="1" key="2">
    <citation type="journal article" date="2015" name="Fish Shellfish Immunol.">
        <title>Early steps in the European eel (Anguilla anguilla)-Vibrio vulnificus interaction in the gills: Role of the RtxA13 toxin.</title>
        <authorList>
            <person name="Callol A."/>
            <person name="Pajuelo D."/>
            <person name="Ebbesson L."/>
            <person name="Teles M."/>
            <person name="MacKenzie S."/>
            <person name="Amaro C."/>
        </authorList>
    </citation>
    <scope>NUCLEOTIDE SEQUENCE</scope>
</reference>
<protein>
    <submittedName>
        <fullName evidence="1">Uncharacterized protein</fullName>
    </submittedName>
</protein>
<proteinExistence type="predicted"/>
<sequence length="65" mass="7610">MIQTNQQKNRHQRRCSRIHSPWACLYAPKYTHIICPCSVLGLASQNLCVPGYYLTLQTQHQLFIH</sequence>
<accession>A0A0E9VM99</accession>
<reference evidence="1" key="1">
    <citation type="submission" date="2014-11" db="EMBL/GenBank/DDBJ databases">
        <authorList>
            <person name="Amaro Gonzalez C."/>
        </authorList>
    </citation>
    <scope>NUCLEOTIDE SEQUENCE</scope>
</reference>